<dbReference type="InterPro" id="IPR015615">
    <property type="entry name" value="TGF-beta-rel"/>
</dbReference>
<feature type="chain" id="PRO_5025462478" evidence="7">
    <location>
        <begin position="24"/>
        <end position="375"/>
    </location>
</feature>
<keyword evidence="10" id="KW-1185">Reference proteome</keyword>
<gene>
    <name evidence="9" type="primary">LOC115405655</name>
</gene>
<dbReference type="GO" id="GO:0008083">
    <property type="term" value="F:growth factor activity"/>
    <property type="evidence" value="ECO:0007669"/>
    <property type="project" value="UniProtKB-KW"/>
</dbReference>
<dbReference type="InterPro" id="IPR017948">
    <property type="entry name" value="TGFb_CS"/>
</dbReference>
<dbReference type="PANTHER" id="PTHR11848">
    <property type="entry name" value="TGF-BETA FAMILY"/>
    <property type="match status" value="1"/>
</dbReference>
<dbReference type="AlphaFoldDB" id="A0A672IIH3"/>
<dbReference type="PANTHER" id="PTHR11848:SF78">
    <property type="entry name" value="GROWTH_DIFFERENTIATION FACTOR 15"/>
    <property type="match status" value="1"/>
</dbReference>
<dbReference type="GeneID" id="115405655"/>
<dbReference type="PROSITE" id="PS00250">
    <property type="entry name" value="TGF_BETA_1"/>
    <property type="match status" value="1"/>
</dbReference>
<sequence>MLTSHTLLRLISCTLLHLSSTSGENWLHVPHEDTPGVDRVQNQRTLLLEAVRTGILSSLDMDKEPRPTRKVSEGELRRMFQLYWEKMREMRGNSSETRQSLKSTVLFPETVEQLPLLRRRQILQSGQRVHRYRAVFHRNPNIQSELSLAQAELKISSQSLDKLSLLQPEVTLEVKVNVNGIRKMIFSALAEKDSVFPSSDSSSQDVLLDISSTVDTWLRTGGQSLVVDLGIVETSKDTVDANANISVELILRQESPEQKTRLRRSNKEEECDERGWCCRKSVTVSFKEIGWTDWVVAPEEYTMQFCDGSCPHNYKPASMHTQVKSRMHQITKGGTPRPCCVPAAYEPMVIMHYDSRGNLKLTPFNDFIVTKCHCA</sequence>
<dbReference type="RefSeq" id="XP_029971151.1">
    <property type="nucleotide sequence ID" value="XM_030115291.1"/>
</dbReference>
<dbReference type="Ensembl" id="ENSSFAT00005043080.1">
    <property type="protein sequence ID" value="ENSSFAP00005041561.1"/>
    <property type="gene ID" value="ENSSFAG00005020652.1"/>
</dbReference>
<dbReference type="CDD" id="cd19376">
    <property type="entry name" value="TGF_beta_GDF15"/>
    <property type="match status" value="1"/>
</dbReference>
<dbReference type="GO" id="GO:0005125">
    <property type="term" value="F:cytokine activity"/>
    <property type="evidence" value="ECO:0007669"/>
    <property type="project" value="TreeGrafter"/>
</dbReference>
<evidence type="ECO:0000259" key="8">
    <source>
        <dbReference type="PROSITE" id="PS51362"/>
    </source>
</evidence>
<dbReference type="Gene3D" id="2.10.90.10">
    <property type="entry name" value="Cystine-knot cytokines"/>
    <property type="match status" value="1"/>
</dbReference>
<evidence type="ECO:0000256" key="3">
    <source>
        <dbReference type="ARBA" id="ARBA00022525"/>
    </source>
</evidence>
<evidence type="ECO:0000256" key="2">
    <source>
        <dbReference type="ARBA" id="ARBA00006656"/>
    </source>
</evidence>
<dbReference type="InterPro" id="IPR029034">
    <property type="entry name" value="Cystine-knot_cytokine"/>
</dbReference>
<evidence type="ECO:0000256" key="5">
    <source>
        <dbReference type="ARBA" id="ARBA00023157"/>
    </source>
</evidence>
<comment type="subcellular location">
    <subcellularLocation>
        <location evidence="1">Secreted</location>
    </subcellularLocation>
</comment>
<reference evidence="9" key="1">
    <citation type="submission" date="2019-06" db="EMBL/GenBank/DDBJ databases">
        <authorList>
            <consortium name="Wellcome Sanger Institute Data Sharing"/>
        </authorList>
    </citation>
    <scope>NUCLEOTIDE SEQUENCE [LARGE SCALE GENOMIC DNA]</scope>
</reference>
<feature type="signal peptide" evidence="7">
    <location>
        <begin position="1"/>
        <end position="23"/>
    </location>
</feature>
<evidence type="ECO:0000313" key="9">
    <source>
        <dbReference type="Ensembl" id="ENSSFAP00005041561.1"/>
    </source>
</evidence>
<dbReference type="CTD" id="9518"/>
<accession>A0A672IIH3</accession>
<dbReference type="SUPFAM" id="SSF57501">
    <property type="entry name" value="Cystine-knot cytokines"/>
    <property type="match status" value="1"/>
</dbReference>
<dbReference type="InParanoid" id="A0A672IIH3"/>
<proteinExistence type="inferred from homology"/>
<name>A0A672IIH3_SALFA</name>
<protein>
    <submittedName>
        <fullName evidence="9">Inhibin beta C chain-like</fullName>
    </submittedName>
</protein>
<keyword evidence="5" id="KW-1015">Disulfide bond</keyword>
<dbReference type="OMA" id="EYTMHFC"/>
<evidence type="ECO:0000256" key="7">
    <source>
        <dbReference type="SAM" id="SignalP"/>
    </source>
</evidence>
<keyword evidence="3" id="KW-0964">Secreted</keyword>
<dbReference type="PROSITE" id="PS51362">
    <property type="entry name" value="TGF_BETA_2"/>
    <property type="match status" value="1"/>
</dbReference>
<dbReference type="Gene3D" id="2.60.120.970">
    <property type="match status" value="1"/>
</dbReference>
<evidence type="ECO:0000313" key="10">
    <source>
        <dbReference type="Proteomes" id="UP000472267"/>
    </source>
</evidence>
<keyword evidence="7" id="KW-0732">Signal</keyword>
<reference evidence="9" key="2">
    <citation type="submission" date="2025-08" db="UniProtKB">
        <authorList>
            <consortium name="Ensembl"/>
        </authorList>
    </citation>
    <scope>IDENTIFICATION</scope>
</reference>
<dbReference type="SMART" id="SM00204">
    <property type="entry name" value="TGFB"/>
    <property type="match status" value="1"/>
</dbReference>
<evidence type="ECO:0000256" key="4">
    <source>
        <dbReference type="ARBA" id="ARBA00023030"/>
    </source>
</evidence>
<reference evidence="9" key="3">
    <citation type="submission" date="2025-09" db="UniProtKB">
        <authorList>
            <consortium name="Ensembl"/>
        </authorList>
    </citation>
    <scope>IDENTIFICATION</scope>
</reference>
<dbReference type="OrthoDB" id="10030979at2759"/>
<keyword evidence="4 6" id="KW-0339">Growth factor</keyword>
<dbReference type="InterPro" id="IPR001839">
    <property type="entry name" value="TGF-b_C"/>
</dbReference>
<organism evidence="9 10">
    <name type="scientific">Salarias fasciatus</name>
    <name type="common">Jewelled blenny</name>
    <name type="synonym">Blennius fasciatus</name>
    <dbReference type="NCBI Taxonomy" id="181472"/>
    <lineage>
        <taxon>Eukaryota</taxon>
        <taxon>Metazoa</taxon>
        <taxon>Chordata</taxon>
        <taxon>Craniata</taxon>
        <taxon>Vertebrata</taxon>
        <taxon>Euteleostomi</taxon>
        <taxon>Actinopterygii</taxon>
        <taxon>Neopterygii</taxon>
        <taxon>Teleostei</taxon>
        <taxon>Neoteleostei</taxon>
        <taxon>Acanthomorphata</taxon>
        <taxon>Ovalentaria</taxon>
        <taxon>Blenniimorphae</taxon>
        <taxon>Blenniiformes</taxon>
        <taxon>Blennioidei</taxon>
        <taxon>Blenniidae</taxon>
        <taxon>Salariinae</taxon>
        <taxon>Salarias</taxon>
    </lineage>
</organism>
<evidence type="ECO:0000256" key="6">
    <source>
        <dbReference type="RuleBase" id="RU000354"/>
    </source>
</evidence>
<comment type="similarity">
    <text evidence="2 6">Belongs to the TGF-beta family.</text>
</comment>
<feature type="domain" description="TGF-beta family profile" evidence="8">
    <location>
        <begin position="261"/>
        <end position="375"/>
    </location>
</feature>
<evidence type="ECO:0000256" key="1">
    <source>
        <dbReference type="ARBA" id="ARBA00004613"/>
    </source>
</evidence>
<dbReference type="Pfam" id="PF00019">
    <property type="entry name" value="TGF_beta"/>
    <property type="match status" value="1"/>
</dbReference>
<dbReference type="GO" id="GO:0005615">
    <property type="term" value="C:extracellular space"/>
    <property type="evidence" value="ECO:0007669"/>
    <property type="project" value="TreeGrafter"/>
</dbReference>
<dbReference type="Proteomes" id="UP000472267">
    <property type="component" value="Chromosome 18"/>
</dbReference>